<dbReference type="Proteomes" id="UP000799779">
    <property type="component" value="Unassembled WGS sequence"/>
</dbReference>
<feature type="transmembrane region" description="Helical" evidence="2">
    <location>
        <begin position="172"/>
        <end position="192"/>
    </location>
</feature>
<sequence>MAPFSLRKRPAPNDHALGPLVNNNNNNSGEHGSSSSENHLGNSLHHMKTAEHNARTGGSRSVTNLWSLWMWEFLCWLFGTGCIFGMVGILLYFRNHPLEDWHSQIQISTIISGLSQGAQSSLMVGVSACIGQLKWPYLKKNRRTIDIRKFEEATRGPEGSLKLLTTIAFRPGGLLAAVGALITITMLMLSTFSQQTVRIDIKEVRAPFAPGGLSYATSYAQQRSSAAFFTDDRQYADLYLSRSIISGLSTDGNDPSDVASECLADHCTWPQSDTLAMCLSSEDLSSKIVDQTNGTRRTFSVEGLELEVPQMGLGQGDSTFWVGAANFGSEDLPAPHSFEASKLNSIADVYVLHYNPCDDQNTTRPDGSPSPKDLVKNWKAFKASFQLCVQTMKSDYNTTLNTTIVKNNVDINWDISEASVPNSTVKYINWCAPQSLGNVDTKFCMNNETLKSVGEEFVPIFTGAASLSSGGDNYVNGTWTQFLITDILGYNPTQCNAEAYDTTLGFNGFKNRMQYVATAITNSMRTANGTSATIPGVAWQNQAFITVEFTWFALPAAIWVMATLFFFLAVAGSRREDTPIWKSDPLVLLDAKKSKNQMGSYKDVAQEAKSTSVELIDQADGWYLKETTGPGYEIRHGEVEHIDHTESLQLRNDQKSPEIGR</sequence>
<keyword evidence="4" id="KW-1185">Reference proteome</keyword>
<keyword evidence="2" id="KW-0472">Membrane</keyword>
<keyword evidence="2" id="KW-0812">Transmembrane</keyword>
<evidence type="ECO:0000313" key="4">
    <source>
        <dbReference type="Proteomes" id="UP000799779"/>
    </source>
</evidence>
<evidence type="ECO:0000313" key="3">
    <source>
        <dbReference type="EMBL" id="KAF2000384.1"/>
    </source>
</evidence>
<evidence type="ECO:0000256" key="2">
    <source>
        <dbReference type="SAM" id="Phobius"/>
    </source>
</evidence>
<dbReference type="AlphaFoldDB" id="A0A6A5WHF0"/>
<evidence type="ECO:0000256" key="1">
    <source>
        <dbReference type="SAM" id="MobiDB-lite"/>
    </source>
</evidence>
<proteinExistence type="predicted"/>
<feature type="transmembrane region" description="Helical" evidence="2">
    <location>
        <begin position="549"/>
        <end position="572"/>
    </location>
</feature>
<organism evidence="3 4">
    <name type="scientific">Amniculicola lignicola CBS 123094</name>
    <dbReference type="NCBI Taxonomy" id="1392246"/>
    <lineage>
        <taxon>Eukaryota</taxon>
        <taxon>Fungi</taxon>
        <taxon>Dikarya</taxon>
        <taxon>Ascomycota</taxon>
        <taxon>Pezizomycotina</taxon>
        <taxon>Dothideomycetes</taxon>
        <taxon>Pleosporomycetidae</taxon>
        <taxon>Pleosporales</taxon>
        <taxon>Amniculicolaceae</taxon>
        <taxon>Amniculicola</taxon>
    </lineage>
</organism>
<name>A0A6A5WHF0_9PLEO</name>
<dbReference type="OrthoDB" id="5242705at2759"/>
<reference evidence="3" key="1">
    <citation type="journal article" date="2020" name="Stud. Mycol.">
        <title>101 Dothideomycetes genomes: a test case for predicting lifestyles and emergence of pathogens.</title>
        <authorList>
            <person name="Haridas S."/>
            <person name="Albert R."/>
            <person name="Binder M."/>
            <person name="Bloem J."/>
            <person name="Labutti K."/>
            <person name="Salamov A."/>
            <person name="Andreopoulos B."/>
            <person name="Baker S."/>
            <person name="Barry K."/>
            <person name="Bills G."/>
            <person name="Bluhm B."/>
            <person name="Cannon C."/>
            <person name="Castanera R."/>
            <person name="Culley D."/>
            <person name="Daum C."/>
            <person name="Ezra D."/>
            <person name="Gonzalez J."/>
            <person name="Henrissat B."/>
            <person name="Kuo A."/>
            <person name="Liang C."/>
            <person name="Lipzen A."/>
            <person name="Lutzoni F."/>
            <person name="Magnuson J."/>
            <person name="Mondo S."/>
            <person name="Nolan M."/>
            <person name="Ohm R."/>
            <person name="Pangilinan J."/>
            <person name="Park H.-J."/>
            <person name="Ramirez L."/>
            <person name="Alfaro M."/>
            <person name="Sun H."/>
            <person name="Tritt A."/>
            <person name="Yoshinaga Y."/>
            <person name="Zwiers L.-H."/>
            <person name="Turgeon B."/>
            <person name="Goodwin S."/>
            <person name="Spatafora J."/>
            <person name="Crous P."/>
            <person name="Grigoriev I."/>
        </authorList>
    </citation>
    <scope>NUCLEOTIDE SEQUENCE</scope>
    <source>
        <strain evidence="3">CBS 123094</strain>
    </source>
</reference>
<accession>A0A6A5WHF0</accession>
<dbReference type="EMBL" id="ML977589">
    <property type="protein sequence ID" value="KAF2000384.1"/>
    <property type="molecule type" value="Genomic_DNA"/>
</dbReference>
<feature type="compositionally biased region" description="Low complexity" evidence="1">
    <location>
        <begin position="22"/>
        <end position="41"/>
    </location>
</feature>
<keyword evidence="2" id="KW-1133">Transmembrane helix</keyword>
<protein>
    <submittedName>
        <fullName evidence="3">Uncharacterized protein</fullName>
    </submittedName>
</protein>
<dbReference type="InterPro" id="IPR021514">
    <property type="entry name" value="DUF3176"/>
</dbReference>
<dbReference type="PANTHER" id="PTHR35394">
    <property type="entry name" value="DUF3176 DOMAIN-CONTAINING PROTEIN"/>
    <property type="match status" value="1"/>
</dbReference>
<feature type="region of interest" description="Disordered" evidence="1">
    <location>
        <begin position="1"/>
        <end position="41"/>
    </location>
</feature>
<dbReference type="PANTHER" id="PTHR35394:SF5">
    <property type="entry name" value="DUF3176 DOMAIN-CONTAINING PROTEIN"/>
    <property type="match status" value="1"/>
</dbReference>
<gene>
    <name evidence="3" type="ORF">P154DRAFT_534730</name>
</gene>
<feature type="compositionally biased region" description="Basic residues" evidence="1">
    <location>
        <begin position="1"/>
        <end position="10"/>
    </location>
</feature>
<feature type="transmembrane region" description="Helical" evidence="2">
    <location>
        <begin position="68"/>
        <end position="93"/>
    </location>
</feature>
<dbReference type="Pfam" id="PF11374">
    <property type="entry name" value="DUF3176"/>
    <property type="match status" value="1"/>
</dbReference>